<feature type="domain" description="Domain X" evidence="1">
    <location>
        <begin position="562"/>
        <end position="635"/>
    </location>
</feature>
<dbReference type="PANTHER" id="PTHR33642:SF4">
    <property type="entry name" value="COX1_OXI3 INTRON 1 PROTEIN-RELATED"/>
    <property type="match status" value="1"/>
</dbReference>
<dbReference type="GO" id="GO:0005739">
    <property type="term" value="C:mitochondrion"/>
    <property type="evidence" value="ECO:0007669"/>
    <property type="project" value="TreeGrafter"/>
</dbReference>
<dbReference type="GO" id="GO:0006315">
    <property type="term" value="P:homing of group II introns"/>
    <property type="evidence" value="ECO:0007669"/>
    <property type="project" value="TreeGrafter"/>
</dbReference>
<reference evidence="2" key="1">
    <citation type="journal article" date="2014" name="Phycologia">
        <title>Characterization of Euglenaformis gen. nov. and the chloroplast genome of Euglenaformis [Euglena] proxima (Euglenophyta).</title>
        <authorList>
            <person name="Bennett M.S."/>
            <person name="Wiegert K.E."/>
            <person name="Triemer R.E."/>
        </authorList>
    </citation>
    <scope>NUCLEOTIDE SEQUENCE</scope>
    <source>
        <strain evidence="2">SAG 1224-11a</strain>
    </source>
</reference>
<dbReference type="GO" id="GO:0090615">
    <property type="term" value="P:mitochondrial mRNA processing"/>
    <property type="evidence" value="ECO:0007669"/>
    <property type="project" value="TreeGrafter"/>
</dbReference>
<dbReference type="GeneID" id="19522571"/>
<protein>
    <submittedName>
        <fullName evidence="2">Maturase</fullName>
    </submittedName>
</protein>
<evidence type="ECO:0000313" key="2">
    <source>
        <dbReference type="EMBL" id="AGL11985.2"/>
    </source>
</evidence>
<sequence length="691" mass="83234">MRKSTSLFLLMTDPNFLFYSWKELKKKKIKFSSFLKLDRFNPVGRLWFEKISYQLRENCFDYEKNFFISFNKHGLKKYVSLSSSFQIRIIENAIISIVQPYFSIYFFHNIHDSLYFLKNWSTNILYFLTCRILKSFSLLNKNRLKNIFCRVISDPKIWLEIEKMILANIIDFSENHLYKSLTFDSSLLSSFLFDLYFIEFDFFISQILFLLNSRKTFYLVNSFGLKRKYKFFSFDFLPIKIEKHLLYSSNPGFFKTLTFSKMKEYYCKSSVDFKVIFFDRQVSYIRYLDFFLLGFVSSKFIVSSFKRKIKNFLRTNLHFELSESKFHAASERSIYFLGYNIRSIPVFINTPIFSVKKSFLLRLVIKMKLFSNRFLNKLNFDSFSSFRRIFLNKRFSFSSFEDKKLLTYIFQYESIRSLQIGKLLNFSLNSNVPSKRVSFLLKNNIFYKYQSYSFNLFITRIKLCVTQLSQFSSSFIIRSVTPLDITLKEILFQLNKNYLLYQENIFTSLDKTKMLYTFDLSCKKDLAIHSDNFFFDSLSKRPLKNSSLQFTFLISFDSCFKVLKFYGFIHFFKKRPISNARYLLFEDLYIIQSFGNLSYSILNWFRAVSNFHKVKFIIELVRQSCILTLCRKHNKGKNWSYGIYTPNLLVLRSLFNNKSFFPDRTSLTRMYSKFLISDYYSYYFNESFFFL</sequence>
<gene>
    <name evidence="2" type="primary">mat2</name>
</gene>
<name>A0A023HHV8_9EUGL</name>
<evidence type="ECO:0000259" key="1">
    <source>
        <dbReference type="Pfam" id="PF01348"/>
    </source>
</evidence>
<organism evidence="2">
    <name type="scientific">Euglenaformis proxima</name>
    <dbReference type="NCBI Taxonomy" id="299110"/>
    <lineage>
        <taxon>Eukaryota</taxon>
        <taxon>Discoba</taxon>
        <taxon>Euglenozoa</taxon>
        <taxon>Euglenida</taxon>
        <taxon>Spirocuta</taxon>
        <taxon>Euglenophyceae</taxon>
        <taxon>Euglenales</taxon>
        <taxon>Euglenaceae</taxon>
        <taxon>Euglenaformis</taxon>
    </lineage>
</organism>
<dbReference type="EMBL" id="KC684276">
    <property type="protein sequence ID" value="AGL11985.2"/>
    <property type="molecule type" value="Genomic_DNA"/>
</dbReference>
<keyword evidence="2" id="KW-0150">Chloroplast</keyword>
<dbReference type="RefSeq" id="YP_009032719.2">
    <property type="nucleotide sequence ID" value="NC_024154.1"/>
</dbReference>
<dbReference type="AlphaFoldDB" id="A0A023HHV8"/>
<dbReference type="Pfam" id="PF01348">
    <property type="entry name" value="Intron_maturas2"/>
    <property type="match status" value="1"/>
</dbReference>
<proteinExistence type="predicted"/>
<dbReference type="GO" id="GO:0003964">
    <property type="term" value="F:RNA-directed DNA polymerase activity"/>
    <property type="evidence" value="ECO:0007669"/>
    <property type="project" value="TreeGrafter"/>
</dbReference>
<keyword evidence="2" id="KW-0934">Plastid</keyword>
<dbReference type="InterPro" id="IPR024937">
    <property type="entry name" value="Domain_X"/>
</dbReference>
<dbReference type="PANTHER" id="PTHR33642">
    <property type="entry name" value="COX1/OXI3 INTRON 1 PROTEIN-RELATED"/>
    <property type="match status" value="1"/>
</dbReference>
<accession>A0A023HHV8</accession>
<geneLocation type="chloroplast" evidence="2"/>